<feature type="region of interest" description="Disordered" evidence="1">
    <location>
        <begin position="27"/>
        <end position="56"/>
    </location>
</feature>
<accession>A0AAN0SSS8</accession>
<dbReference type="Proteomes" id="UP000031861">
    <property type="component" value="Plasmid pBFI_3"/>
</dbReference>
<feature type="region of interest" description="Disordered" evidence="1">
    <location>
        <begin position="1"/>
        <end position="20"/>
    </location>
</feature>
<evidence type="ECO:0000256" key="1">
    <source>
        <dbReference type="SAM" id="MobiDB-lite"/>
    </source>
</evidence>
<evidence type="ECO:0000313" key="3">
    <source>
        <dbReference type="Proteomes" id="UP000031861"/>
    </source>
</evidence>
<organism evidence="2 3">
    <name type="scientific">Bacillus cereus 03BB108</name>
    <dbReference type="NCBI Taxonomy" id="451709"/>
    <lineage>
        <taxon>Bacteria</taxon>
        <taxon>Bacillati</taxon>
        <taxon>Bacillota</taxon>
        <taxon>Bacilli</taxon>
        <taxon>Bacillales</taxon>
        <taxon>Bacillaceae</taxon>
        <taxon>Bacillus</taxon>
        <taxon>Bacillus cereus group</taxon>
    </lineage>
</organism>
<protein>
    <submittedName>
        <fullName evidence="2">Uncharacterized protein</fullName>
    </submittedName>
</protein>
<dbReference type="AlphaFoldDB" id="A0AAN0SSS8"/>
<proteinExistence type="predicted"/>
<geneLocation type="plasmid" evidence="2 3">
    <name>pBFI_3</name>
</geneLocation>
<dbReference type="RefSeq" id="WP_001996294.1">
    <property type="nucleotide sequence ID" value="NZ_CP009640.1"/>
</dbReference>
<keyword evidence="2" id="KW-0614">Plasmid</keyword>
<gene>
    <name evidence="2" type="ORF">AK40_6091</name>
</gene>
<name>A0AAN0SSS8_BACCE</name>
<evidence type="ECO:0000313" key="2">
    <source>
        <dbReference type="EMBL" id="AJI09068.1"/>
    </source>
</evidence>
<dbReference type="EMBL" id="CP009640">
    <property type="protein sequence ID" value="AJI09068.1"/>
    <property type="molecule type" value="Genomic_DNA"/>
</dbReference>
<reference evidence="2 3" key="1">
    <citation type="journal article" date="2015" name="Genome Announc.">
        <title>Complete genome sequences for 35 biothreat assay-relevant bacillus species.</title>
        <authorList>
            <person name="Johnson S.L."/>
            <person name="Daligault H.E."/>
            <person name="Davenport K.W."/>
            <person name="Jaissle J."/>
            <person name="Frey K.G."/>
            <person name="Ladner J.T."/>
            <person name="Broomall S.M."/>
            <person name="Bishop-Lilly K.A."/>
            <person name="Bruce D.C."/>
            <person name="Gibbons H.S."/>
            <person name="Coyne S.R."/>
            <person name="Lo C.C."/>
            <person name="Meincke L."/>
            <person name="Munk A.C."/>
            <person name="Koroleva G.I."/>
            <person name="Rosenzweig C.N."/>
            <person name="Palacios G.F."/>
            <person name="Redden C.L."/>
            <person name="Minogue T.D."/>
            <person name="Chain P.S."/>
        </authorList>
    </citation>
    <scope>NUCLEOTIDE SEQUENCE [LARGE SCALE GENOMIC DNA]</scope>
    <source>
        <strain evidence="2 3">03BB108</strain>
    </source>
</reference>
<sequence length="56" mass="6388">MKDDKSLIIGPSRDGKSSAAIEKRILQEKEEQRKQGHSIHPLYVDPLNGDEENEEK</sequence>